<protein>
    <submittedName>
        <fullName evidence="3">Transcriptional regulator, XRE family</fullName>
    </submittedName>
</protein>
<dbReference type="InterPro" id="IPR010982">
    <property type="entry name" value="Lambda_DNA-bd_dom_sf"/>
</dbReference>
<name>A8MGA3_ALKOO</name>
<dbReference type="RefSeq" id="WP_012159143.1">
    <property type="nucleotide sequence ID" value="NC_009922.1"/>
</dbReference>
<dbReference type="SMART" id="SM00530">
    <property type="entry name" value="HTH_XRE"/>
    <property type="match status" value="1"/>
</dbReference>
<feature type="domain" description="HTH cro/C1-type" evidence="2">
    <location>
        <begin position="7"/>
        <end position="61"/>
    </location>
</feature>
<evidence type="ECO:0000313" key="3">
    <source>
        <dbReference type="EMBL" id="ABW18831.1"/>
    </source>
</evidence>
<evidence type="ECO:0000313" key="4">
    <source>
        <dbReference type="Proteomes" id="UP000000269"/>
    </source>
</evidence>
<evidence type="ECO:0000259" key="2">
    <source>
        <dbReference type="PROSITE" id="PS50943"/>
    </source>
</evidence>
<gene>
    <name evidence="3" type="ordered locus">Clos_1286</name>
</gene>
<reference evidence="4" key="1">
    <citation type="submission" date="2007-10" db="EMBL/GenBank/DDBJ databases">
        <title>Complete genome of Alkaliphilus oremlandii OhILAs.</title>
        <authorList>
            <person name="Copeland A."/>
            <person name="Lucas S."/>
            <person name="Lapidus A."/>
            <person name="Barry K."/>
            <person name="Detter J.C."/>
            <person name="Glavina del Rio T."/>
            <person name="Hammon N."/>
            <person name="Israni S."/>
            <person name="Dalin E."/>
            <person name="Tice H."/>
            <person name="Pitluck S."/>
            <person name="Chain P."/>
            <person name="Malfatti S."/>
            <person name="Shin M."/>
            <person name="Vergez L."/>
            <person name="Schmutz J."/>
            <person name="Larimer F."/>
            <person name="Land M."/>
            <person name="Hauser L."/>
            <person name="Kyrpides N."/>
            <person name="Mikhailova N."/>
            <person name="Stolz J.F."/>
            <person name="Dawson A."/>
            <person name="Fisher E."/>
            <person name="Crable B."/>
            <person name="Perera E."/>
            <person name="Lisak J."/>
            <person name="Ranganathan M."/>
            <person name="Basu P."/>
            <person name="Richardson P."/>
        </authorList>
    </citation>
    <scope>NUCLEOTIDE SEQUENCE [LARGE SCALE GENOMIC DNA]</scope>
    <source>
        <strain evidence="4">OhILAs</strain>
    </source>
</reference>
<dbReference type="GO" id="GO:0003677">
    <property type="term" value="F:DNA binding"/>
    <property type="evidence" value="ECO:0007669"/>
    <property type="project" value="UniProtKB-KW"/>
</dbReference>
<dbReference type="InterPro" id="IPR050807">
    <property type="entry name" value="TransReg_Diox_bact_type"/>
</dbReference>
<dbReference type="GO" id="GO:0005829">
    <property type="term" value="C:cytosol"/>
    <property type="evidence" value="ECO:0007669"/>
    <property type="project" value="TreeGrafter"/>
</dbReference>
<dbReference type="EMBL" id="CP000853">
    <property type="protein sequence ID" value="ABW18831.1"/>
    <property type="molecule type" value="Genomic_DNA"/>
</dbReference>
<dbReference type="Gene3D" id="1.10.260.40">
    <property type="entry name" value="lambda repressor-like DNA-binding domains"/>
    <property type="match status" value="1"/>
</dbReference>
<dbReference type="CDD" id="cd00093">
    <property type="entry name" value="HTH_XRE"/>
    <property type="match status" value="1"/>
</dbReference>
<dbReference type="eggNOG" id="COG3655">
    <property type="taxonomic scope" value="Bacteria"/>
</dbReference>
<dbReference type="PROSITE" id="PS50943">
    <property type="entry name" value="HTH_CROC1"/>
    <property type="match status" value="1"/>
</dbReference>
<evidence type="ECO:0000256" key="1">
    <source>
        <dbReference type="ARBA" id="ARBA00023125"/>
    </source>
</evidence>
<dbReference type="OrthoDB" id="1649314at2"/>
<organism evidence="3 4">
    <name type="scientific">Alkaliphilus oremlandii (strain OhILAs)</name>
    <name type="common">Clostridium oremlandii (strain OhILAs)</name>
    <dbReference type="NCBI Taxonomy" id="350688"/>
    <lineage>
        <taxon>Bacteria</taxon>
        <taxon>Bacillati</taxon>
        <taxon>Bacillota</taxon>
        <taxon>Clostridia</taxon>
        <taxon>Peptostreptococcales</taxon>
        <taxon>Natronincolaceae</taxon>
        <taxon>Alkaliphilus</taxon>
    </lineage>
</organism>
<sequence>MTLGEKIRALRKEKRYSIMNIRELTGLSKSTISEIENDKSSPTAETLQKIANALEVTVDTFFKDDDHDESLSQQNIEFTTPQEAMEFILKQPSIMGYGGFDISKMSDEEIVEFANELLRQLQLISYKYKK</sequence>
<dbReference type="SUPFAM" id="SSF47413">
    <property type="entry name" value="lambda repressor-like DNA-binding domains"/>
    <property type="match status" value="1"/>
</dbReference>
<dbReference type="STRING" id="350688.Clos_1286"/>
<dbReference type="Proteomes" id="UP000000269">
    <property type="component" value="Chromosome"/>
</dbReference>
<proteinExistence type="predicted"/>
<dbReference type="InterPro" id="IPR001387">
    <property type="entry name" value="Cro/C1-type_HTH"/>
</dbReference>
<dbReference type="PANTHER" id="PTHR46797">
    <property type="entry name" value="HTH-TYPE TRANSCRIPTIONAL REGULATOR"/>
    <property type="match status" value="1"/>
</dbReference>
<dbReference type="KEGG" id="aoe:Clos_1286"/>
<accession>A8MGA3</accession>
<dbReference type="AlphaFoldDB" id="A8MGA3"/>
<dbReference type="HOGENOM" id="CLU_066192_4_0_9"/>
<dbReference type="GO" id="GO:0003700">
    <property type="term" value="F:DNA-binding transcription factor activity"/>
    <property type="evidence" value="ECO:0007669"/>
    <property type="project" value="TreeGrafter"/>
</dbReference>
<keyword evidence="1" id="KW-0238">DNA-binding</keyword>
<keyword evidence="4" id="KW-1185">Reference proteome</keyword>
<dbReference type="PANTHER" id="PTHR46797:SF1">
    <property type="entry name" value="METHYLPHOSPHONATE SYNTHASE"/>
    <property type="match status" value="1"/>
</dbReference>
<dbReference type="Pfam" id="PF01381">
    <property type="entry name" value="HTH_3"/>
    <property type="match status" value="1"/>
</dbReference>